<comment type="caution">
    <text evidence="5">The sequence shown here is derived from an EMBL/GenBank/DDBJ whole genome shotgun (WGS) entry which is preliminary data.</text>
</comment>
<organism evidence="5 6">
    <name type="scientific">Pleionea mediterranea</name>
    <dbReference type="NCBI Taxonomy" id="523701"/>
    <lineage>
        <taxon>Bacteria</taxon>
        <taxon>Pseudomonadati</taxon>
        <taxon>Pseudomonadota</taxon>
        <taxon>Gammaproteobacteria</taxon>
        <taxon>Oceanospirillales</taxon>
        <taxon>Pleioneaceae</taxon>
        <taxon>Pleionea</taxon>
    </lineage>
</organism>
<dbReference type="GO" id="GO:0006355">
    <property type="term" value="P:regulation of DNA-templated transcription"/>
    <property type="evidence" value="ECO:0007669"/>
    <property type="project" value="InterPro"/>
</dbReference>
<dbReference type="PANTHER" id="PTHR36582:SF2">
    <property type="entry name" value="ANTITOXIN PARD"/>
    <property type="match status" value="1"/>
</dbReference>
<dbReference type="InterPro" id="IPR038296">
    <property type="entry name" value="ParD_sf"/>
</dbReference>
<dbReference type="AlphaFoldDB" id="A0A316FJ92"/>
<accession>A0A316FJ92</accession>
<evidence type="ECO:0000256" key="1">
    <source>
        <dbReference type="ARBA" id="ARBA00008580"/>
    </source>
</evidence>
<evidence type="ECO:0000313" key="5">
    <source>
        <dbReference type="EMBL" id="PWK48569.1"/>
    </source>
</evidence>
<dbReference type="InterPro" id="IPR022789">
    <property type="entry name" value="ParD"/>
</dbReference>
<dbReference type="SUPFAM" id="SSF47598">
    <property type="entry name" value="Ribbon-helix-helix"/>
    <property type="match status" value="1"/>
</dbReference>
<protein>
    <recommendedName>
        <fullName evidence="2">Antitoxin ParD</fullName>
    </recommendedName>
</protein>
<dbReference type="EMBL" id="QGGU01000009">
    <property type="protein sequence ID" value="PWK48569.1"/>
    <property type="molecule type" value="Genomic_DNA"/>
</dbReference>
<sequence length="80" mass="8733">MAKNTSITLGEHFDGFIAHQIESGRYSSASEVIRAGLRVLEDSESKLSALRQMLADGEESGTAEYSYDSFIAELDDETGQ</sequence>
<dbReference type="RefSeq" id="WP_109764240.1">
    <property type="nucleotide sequence ID" value="NZ_QGGU01000009.1"/>
</dbReference>
<dbReference type="PANTHER" id="PTHR36582">
    <property type="entry name" value="ANTITOXIN PARD"/>
    <property type="match status" value="1"/>
</dbReference>
<dbReference type="Gene3D" id="6.10.10.120">
    <property type="entry name" value="Antitoxin ParD1-like"/>
    <property type="match status" value="1"/>
</dbReference>
<proteinExistence type="inferred from homology"/>
<comment type="similarity">
    <text evidence="1">Belongs to the ParD antitoxin family.</text>
</comment>
<dbReference type="InterPro" id="IPR010985">
    <property type="entry name" value="Ribbon_hlx_hlx"/>
</dbReference>
<name>A0A316FJ92_9GAMM</name>
<evidence type="ECO:0000256" key="4">
    <source>
        <dbReference type="ARBA" id="ARBA00037106"/>
    </source>
</evidence>
<evidence type="ECO:0000256" key="2">
    <source>
        <dbReference type="ARBA" id="ARBA00017940"/>
    </source>
</evidence>
<keyword evidence="3" id="KW-1277">Toxin-antitoxin system</keyword>
<evidence type="ECO:0000256" key="3">
    <source>
        <dbReference type="ARBA" id="ARBA00022649"/>
    </source>
</evidence>
<reference evidence="5 6" key="1">
    <citation type="submission" date="2018-05" db="EMBL/GenBank/DDBJ databases">
        <title>Genomic Encyclopedia of Type Strains, Phase IV (KMG-IV): sequencing the most valuable type-strain genomes for metagenomic binning, comparative biology and taxonomic classification.</title>
        <authorList>
            <person name="Goeker M."/>
        </authorList>
    </citation>
    <scope>NUCLEOTIDE SEQUENCE [LARGE SCALE GENOMIC DNA]</scope>
    <source>
        <strain evidence="5 6">DSM 25350</strain>
    </source>
</reference>
<gene>
    <name evidence="5" type="ORF">C8D97_109120</name>
</gene>
<comment type="function">
    <text evidence="4">Antitoxin component of a type II toxin-antitoxin (TA) system. Neutralizes the effect of toxin ParE.</text>
</comment>
<keyword evidence="6" id="KW-1185">Reference proteome</keyword>
<evidence type="ECO:0000313" key="6">
    <source>
        <dbReference type="Proteomes" id="UP000245790"/>
    </source>
</evidence>
<dbReference type="OrthoDB" id="9815501at2"/>
<dbReference type="Pfam" id="PF03693">
    <property type="entry name" value="ParD_antitoxin"/>
    <property type="match status" value="1"/>
</dbReference>
<dbReference type="Proteomes" id="UP000245790">
    <property type="component" value="Unassembled WGS sequence"/>
</dbReference>
<dbReference type="NCBIfam" id="TIGR02606">
    <property type="entry name" value="antidote_CC2985"/>
    <property type="match status" value="1"/>
</dbReference>